<dbReference type="Gene3D" id="3.30.160.380">
    <property type="entry name" value="Dicer dimerisation domain"/>
    <property type="match status" value="1"/>
</dbReference>
<dbReference type="InterPro" id="IPR027417">
    <property type="entry name" value="P-loop_NTPase"/>
</dbReference>
<comment type="function">
    <text evidence="14">Dicer-like endonuclease involved in cleaving double-stranded RNA in the RNA interference (RNAi) pathway. Produces 21 to 25 bp dsRNAs (siRNAs) which target the selective destruction of homologous RNAs leading to sequence-specific suppression of gene expression, called post-transcriptional gene silencing (PTGS). Part of a broad host defense response against viral infection and transposons.</text>
</comment>
<feature type="domain" description="RNase III" evidence="19">
    <location>
        <begin position="1168"/>
        <end position="1351"/>
    </location>
</feature>
<evidence type="ECO:0000256" key="7">
    <source>
        <dbReference type="ARBA" id="ARBA00022801"/>
    </source>
</evidence>
<feature type="region of interest" description="Disordered" evidence="17">
    <location>
        <begin position="1454"/>
        <end position="1474"/>
    </location>
</feature>
<protein>
    <recommendedName>
        <fullName evidence="25">RNase3 domain-containing protein</fullName>
    </recommendedName>
</protein>
<keyword evidence="10" id="KW-0460">Magnesium</keyword>
<dbReference type="GO" id="GO:0003723">
    <property type="term" value="F:RNA binding"/>
    <property type="evidence" value="ECO:0007669"/>
    <property type="project" value="UniProtKB-UniRule"/>
</dbReference>
<dbReference type="SMART" id="SM00490">
    <property type="entry name" value="HELICc"/>
    <property type="match status" value="1"/>
</dbReference>
<dbReference type="Proteomes" id="UP001152533">
    <property type="component" value="Unassembled WGS sequence"/>
</dbReference>
<dbReference type="PROSITE" id="PS51192">
    <property type="entry name" value="HELICASE_ATP_BIND_1"/>
    <property type="match status" value="1"/>
</dbReference>
<evidence type="ECO:0000256" key="6">
    <source>
        <dbReference type="ARBA" id="ARBA00022741"/>
    </source>
</evidence>
<keyword evidence="16" id="KW-0175">Coiled coil</keyword>
<dbReference type="InterPro" id="IPR005034">
    <property type="entry name" value="Dicer_dimerisation"/>
</dbReference>
<dbReference type="Gene3D" id="1.10.1520.10">
    <property type="entry name" value="Ribonuclease III domain"/>
    <property type="match status" value="2"/>
</dbReference>
<evidence type="ECO:0000256" key="8">
    <source>
        <dbReference type="ARBA" id="ARBA00022806"/>
    </source>
</evidence>
<dbReference type="PROSITE" id="PS51327">
    <property type="entry name" value="DICER_DSRBF"/>
    <property type="match status" value="1"/>
</dbReference>
<evidence type="ECO:0000256" key="3">
    <source>
        <dbReference type="ARBA" id="ARBA00022721"/>
    </source>
</evidence>
<dbReference type="InterPro" id="IPR014720">
    <property type="entry name" value="dsRBD_dom"/>
</dbReference>
<dbReference type="CDD" id="cd00593">
    <property type="entry name" value="RIBOc"/>
    <property type="match status" value="2"/>
</dbReference>
<keyword evidence="11 15" id="KW-0694">RNA-binding</keyword>
<feature type="domain" description="RNase III" evidence="19">
    <location>
        <begin position="992"/>
        <end position="1123"/>
    </location>
</feature>
<evidence type="ECO:0000256" key="2">
    <source>
        <dbReference type="ARBA" id="ARBA00001946"/>
    </source>
</evidence>
<evidence type="ECO:0000259" key="20">
    <source>
        <dbReference type="PROSITE" id="PS51192"/>
    </source>
</evidence>
<comment type="similarity">
    <text evidence="15">Belongs to the helicase family. Dicer subfamily.</text>
</comment>
<dbReference type="Pfam" id="PF00270">
    <property type="entry name" value="DEAD"/>
    <property type="match status" value="1"/>
</dbReference>
<keyword evidence="4" id="KW-0479">Metal-binding</keyword>
<dbReference type="SMART" id="SM00535">
    <property type="entry name" value="RIBOc"/>
    <property type="match status" value="2"/>
</dbReference>
<dbReference type="PANTHER" id="PTHR14950:SF37">
    <property type="entry name" value="ENDORIBONUCLEASE DICER"/>
    <property type="match status" value="1"/>
</dbReference>
<keyword evidence="12" id="KW-0051">Antiviral defense</keyword>
<evidence type="ECO:0000256" key="14">
    <source>
        <dbReference type="ARBA" id="ARBA00025403"/>
    </source>
</evidence>
<keyword evidence="24" id="KW-1185">Reference proteome</keyword>
<dbReference type="Gene3D" id="3.40.50.300">
    <property type="entry name" value="P-loop containing nucleotide triphosphate hydrolases"/>
    <property type="match status" value="2"/>
</dbReference>
<sequence length="1474" mass="166169">TEDFPGPWSSHTSSYHRCTVVMADYSQSSSGDGTDPSEDDLHSDVPAPGPLNQDAISASASASSSEELFLDNEAALSPDETASGTQVIMNSRAYQLEMFAESMRQNIIVAMDTGSGKTQVAVLRIKAELERTATEQIVWFLAPTVSLCAQQLAVLKSQIPAVQIKFLSGDDNVDSWSDQAVWDAVLLNVRIVVSTYQILLDALSHAFVRMERLSLIVFDEAHNCVGKSPGSKIMTNFYHPHKRDERRVPHIMGLTASPTFGSKVESINILESTLDAVCKTPTMHRDDLLACVKKPELSFVEFLPKPDYRTPKSLQTLRNAIRNLDISEDPFVLHLQAEGTDRSKRELFAVLESHDTYVHNQMTSFGRQANQICRELGPWAAEYYIWEVITRFDSAVWSQSRWLEAWKEDEKKYLGKILGQIECRRPSPTEISRDVLSEKVFILIEQLFQDKVDITGIVFAKERATVAVLGHLLTSHEALRAKYRVGAMMGTSQYQARKRDIWDLSRTEDLQSLHQFRSGKINLLIATSVLEEGIDVPACNLVICFDRPPNLKSFIQRRGRARMRDSKLLMLLDRSETFSQEWESMEAEMKRQYEQQERELEHLQQIEEAEELADMQFNVETTGALLDLDNAKSHLDHFCRILSPGEFIDWRPDYILKKLDNTDAPDLRYTVVLPSYLPAEVRSAESKSTWKSEKNAMKDAAFQAYVALYRAGLVNDNLLPFKPEDFVPGVDKRAAVLQVNGLLNAWDSVANAWKRGDPLRATQILLKDANGDVHTEYEMVLPTWIPGLRTMPLYLDYHTTWSVEFGDQLPIKEPENGDHTAVLLALPYGHRWLSSPLQQVIRFSAVGAELSLDGIGTKHFVPGEMSAHDLTCFIRDDTGCPYLYEGIIDNKPTPDLVSKTFYGFEKAPQDVPYLTLTKWSRRSDFLHRPQSDPSQAPSNPKPYSRVYPVPMAKVDAIPAKYAHFGVLIPSILHRIETCLVAKELSTTLLRPLAIDDWSLVHTAISAGSAAEPTNYERLEFLGDSILKFSATINVAALNPDWPERLLSFKKDSIVANSTLCTAAIKHGLDRFILTKPFTGQKWRPIYVEDVLKRGEDTSTRRISTKTLADIVEALIGASMIDGGEDGGLSKALDCMSIFLQQIKWRRIDDCRQLLYDVAPDNVELPSTLKLLEELIGYEFDKKSLLIQSMTHASSNFGNPLGCLERLEFIGDAVLDYIIVNRLFSIRPHLSHQSMHLLKTAVVNGDFLGFLSLEQSVEQEEVVIGEIRDKVPELKRSRFTLPLWKFMRHQSSAVGLEQINIEKRHAEMRGPIIDAMEHGATYPWALLARLQLRKFYSDIFESLLGAVWVDAGDMKVCEQVVERFGILGCLDRILRDGVHCLHPKEELGHLADKESVQYVLSYKELENRERELSCKVMVGTRCVVEVDKGVTKDEVKVKAAEAAVRILKAEKMQKMAAQKDPDGDTAMGIENDDAD</sequence>
<dbReference type="GO" id="GO:0046872">
    <property type="term" value="F:metal ion binding"/>
    <property type="evidence" value="ECO:0007669"/>
    <property type="project" value="UniProtKB-KW"/>
</dbReference>
<evidence type="ECO:0000256" key="10">
    <source>
        <dbReference type="ARBA" id="ARBA00022842"/>
    </source>
</evidence>
<accession>A0A9W4WA02</accession>
<feature type="domain" description="DRBM" evidence="18">
    <location>
        <begin position="1381"/>
        <end position="1448"/>
    </location>
</feature>
<dbReference type="InterPro" id="IPR000999">
    <property type="entry name" value="RNase_III_dom"/>
</dbReference>
<dbReference type="InterPro" id="IPR014001">
    <property type="entry name" value="Helicase_ATP-bd"/>
</dbReference>
<feature type="region of interest" description="Disordered" evidence="17">
    <location>
        <begin position="26"/>
        <end position="58"/>
    </location>
</feature>
<feature type="non-terminal residue" evidence="23">
    <location>
        <position position="1474"/>
    </location>
</feature>
<dbReference type="EMBL" id="CAMGZC010000548">
    <property type="protein sequence ID" value="CAI0648387.1"/>
    <property type="molecule type" value="Genomic_DNA"/>
</dbReference>
<evidence type="ECO:0000259" key="18">
    <source>
        <dbReference type="PROSITE" id="PS50137"/>
    </source>
</evidence>
<name>A0A9W4WA02_9PEZI</name>
<dbReference type="PANTHER" id="PTHR14950">
    <property type="entry name" value="DICER-RELATED"/>
    <property type="match status" value="1"/>
</dbReference>
<feature type="domain" description="Helicase ATP-binding" evidence="20">
    <location>
        <begin position="98"/>
        <end position="276"/>
    </location>
</feature>
<dbReference type="GO" id="GO:0051607">
    <property type="term" value="P:defense response to virus"/>
    <property type="evidence" value="ECO:0007669"/>
    <property type="project" value="UniProtKB-KW"/>
</dbReference>
<dbReference type="InterPro" id="IPR038248">
    <property type="entry name" value="Dicer_dimer_sf"/>
</dbReference>
<proteinExistence type="inferred from homology"/>
<evidence type="ECO:0000259" key="22">
    <source>
        <dbReference type="PROSITE" id="PS51327"/>
    </source>
</evidence>
<dbReference type="GO" id="GO:0004386">
    <property type="term" value="F:helicase activity"/>
    <property type="evidence" value="ECO:0007669"/>
    <property type="project" value="UniProtKB-KW"/>
</dbReference>
<evidence type="ECO:0000256" key="11">
    <source>
        <dbReference type="ARBA" id="ARBA00022884"/>
    </source>
</evidence>
<evidence type="ECO:0000313" key="24">
    <source>
        <dbReference type="Proteomes" id="UP001152533"/>
    </source>
</evidence>
<dbReference type="GO" id="GO:0005524">
    <property type="term" value="F:ATP binding"/>
    <property type="evidence" value="ECO:0007669"/>
    <property type="project" value="UniProtKB-KW"/>
</dbReference>
<dbReference type="GO" id="GO:0030422">
    <property type="term" value="P:siRNA processing"/>
    <property type="evidence" value="ECO:0007669"/>
    <property type="project" value="TreeGrafter"/>
</dbReference>
<dbReference type="Pfam" id="PF03368">
    <property type="entry name" value="Dicer_dimer"/>
    <property type="match status" value="1"/>
</dbReference>
<keyword evidence="6" id="KW-0547">Nucleotide-binding</keyword>
<evidence type="ECO:0000256" key="13">
    <source>
        <dbReference type="ARBA" id="ARBA00023211"/>
    </source>
</evidence>
<evidence type="ECO:0000313" key="23">
    <source>
        <dbReference type="EMBL" id="CAI0648387.1"/>
    </source>
</evidence>
<reference evidence="23" key="1">
    <citation type="submission" date="2022-08" db="EMBL/GenBank/DDBJ databases">
        <authorList>
            <person name="Giroux E."/>
            <person name="Giroux E."/>
        </authorList>
    </citation>
    <scope>NUCLEOTIDE SEQUENCE</scope>
    <source>
        <strain evidence="23">H1091258</strain>
    </source>
</reference>
<evidence type="ECO:0000256" key="12">
    <source>
        <dbReference type="ARBA" id="ARBA00023118"/>
    </source>
</evidence>
<organism evidence="23 24">
    <name type="scientific">Colletotrichum noveboracense</name>
    <dbReference type="NCBI Taxonomy" id="2664923"/>
    <lineage>
        <taxon>Eukaryota</taxon>
        <taxon>Fungi</taxon>
        <taxon>Dikarya</taxon>
        <taxon>Ascomycota</taxon>
        <taxon>Pezizomycotina</taxon>
        <taxon>Sordariomycetes</taxon>
        <taxon>Hypocreomycetidae</taxon>
        <taxon>Glomerellales</taxon>
        <taxon>Glomerellaceae</taxon>
        <taxon>Colletotrichum</taxon>
        <taxon>Colletotrichum gloeosporioides species complex</taxon>
    </lineage>
</organism>
<comment type="caution">
    <text evidence="23">The sequence shown here is derived from an EMBL/GenBank/DDBJ whole genome shotgun (WGS) entry which is preliminary data.</text>
</comment>
<keyword evidence="5" id="KW-0677">Repeat</keyword>
<dbReference type="FunFam" id="3.40.50.300:FF:002480">
    <property type="entry name" value="Dicer-like protein 2"/>
    <property type="match status" value="1"/>
</dbReference>
<dbReference type="GO" id="GO:0004525">
    <property type="term" value="F:ribonuclease III activity"/>
    <property type="evidence" value="ECO:0007669"/>
    <property type="project" value="InterPro"/>
</dbReference>
<evidence type="ECO:0000259" key="21">
    <source>
        <dbReference type="PROSITE" id="PS51194"/>
    </source>
</evidence>
<dbReference type="PROSITE" id="PS51194">
    <property type="entry name" value="HELICASE_CTER"/>
    <property type="match status" value="1"/>
</dbReference>
<dbReference type="InterPro" id="IPR001650">
    <property type="entry name" value="Helicase_C-like"/>
</dbReference>
<dbReference type="CDD" id="cd18034">
    <property type="entry name" value="DEXHc_dicer"/>
    <property type="match status" value="1"/>
</dbReference>
<evidence type="ECO:0000256" key="1">
    <source>
        <dbReference type="ARBA" id="ARBA00001936"/>
    </source>
</evidence>
<feature type="coiled-coil region" evidence="16">
    <location>
        <begin position="579"/>
        <end position="613"/>
    </location>
</feature>
<dbReference type="GO" id="GO:0005737">
    <property type="term" value="C:cytoplasm"/>
    <property type="evidence" value="ECO:0007669"/>
    <property type="project" value="TreeGrafter"/>
</dbReference>
<evidence type="ECO:0000256" key="9">
    <source>
        <dbReference type="ARBA" id="ARBA00022840"/>
    </source>
</evidence>
<feature type="domain" description="Dicer dsRNA-binding fold" evidence="22">
    <location>
        <begin position="631"/>
        <end position="728"/>
    </location>
</feature>
<keyword evidence="9" id="KW-0067">ATP-binding</keyword>
<dbReference type="PROSITE" id="PS00517">
    <property type="entry name" value="RNASE_3_1"/>
    <property type="match status" value="1"/>
</dbReference>
<comment type="cofactor">
    <cofactor evidence="2">
        <name>Mg(2+)</name>
        <dbReference type="ChEBI" id="CHEBI:18420"/>
    </cofactor>
</comment>
<comment type="cofactor">
    <cofactor evidence="1">
        <name>Mn(2+)</name>
        <dbReference type="ChEBI" id="CHEBI:29035"/>
    </cofactor>
</comment>
<feature type="domain" description="Helicase C-terminal" evidence="21">
    <location>
        <begin position="446"/>
        <end position="601"/>
    </location>
</feature>
<dbReference type="InterPro" id="IPR011545">
    <property type="entry name" value="DEAD/DEAH_box_helicase_dom"/>
</dbReference>
<evidence type="ECO:0000259" key="19">
    <source>
        <dbReference type="PROSITE" id="PS50142"/>
    </source>
</evidence>
<keyword evidence="3" id="KW-0930">Antiviral protein</keyword>
<evidence type="ECO:0000256" key="4">
    <source>
        <dbReference type="ARBA" id="ARBA00022723"/>
    </source>
</evidence>
<dbReference type="GO" id="GO:0050688">
    <property type="term" value="P:regulation of defense response to virus"/>
    <property type="evidence" value="ECO:0007669"/>
    <property type="project" value="UniProtKB-KW"/>
</dbReference>
<dbReference type="Pfam" id="PF00271">
    <property type="entry name" value="Helicase_C"/>
    <property type="match status" value="1"/>
</dbReference>
<dbReference type="PROSITE" id="PS50142">
    <property type="entry name" value="RNASE_3_2"/>
    <property type="match status" value="2"/>
</dbReference>
<dbReference type="SUPFAM" id="SSF69065">
    <property type="entry name" value="RNase III domain-like"/>
    <property type="match status" value="2"/>
</dbReference>
<evidence type="ECO:0000256" key="5">
    <source>
        <dbReference type="ARBA" id="ARBA00022737"/>
    </source>
</evidence>
<evidence type="ECO:0000256" key="17">
    <source>
        <dbReference type="SAM" id="MobiDB-lite"/>
    </source>
</evidence>
<dbReference type="PROSITE" id="PS50137">
    <property type="entry name" value="DS_RBD"/>
    <property type="match status" value="1"/>
</dbReference>
<gene>
    <name evidence="23" type="ORF">CGXH109_LOCUS75197</name>
</gene>
<evidence type="ECO:0000256" key="15">
    <source>
        <dbReference type="PROSITE-ProRule" id="PRU00657"/>
    </source>
</evidence>
<dbReference type="GO" id="GO:0005634">
    <property type="term" value="C:nucleus"/>
    <property type="evidence" value="ECO:0007669"/>
    <property type="project" value="TreeGrafter"/>
</dbReference>
<evidence type="ECO:0000256" key="16">
    <source>
        <dbReference type="SAM" id="Coils"/>
    </source>
</evidence>
<evidence type="ECO:0008006" key="25">
    <source>
        <dbReference type="Google" id="ProtNLM"/>
    </source>
</evidence>
<dbReference type="InterPro" id="IPR036389">
    <property type="entry name" value="RNase_III_sf"/>
</dbReference>
<dbReference type="SUPFAM" id="SSF52540">
    <property type="entry name" value="P-loop containing nucleoside triphosphate hydrolases"/>
    <property type="match status" value="1"/>
</dbReference>
<keyword evidence="13" id="KW-0464">Manganese</keyword>
<dbReference type="FunFam" id="1.10.1520.10:FF:000032">
    <property type="entry name" value="Dicer-like protein 2"/>
    <property type="match status" value="1"/>
</dbReference>
<dbReference type="Pfam" id="PF00636">
    <property type="entry name" value="Ribonuclease_3"/>
    <property type="match status" value="2"/>
</dbReference>
<keyword evidence="8" id="KW-0347">Helicase</keyword>
<dbReference type="SMART" id="SM00487">
    <property type="entry name" value="DEXDc"/>
    <property type="match status" value="1"/>
</dbReference>
<keyword evidence="7" id="KW-0378">Hydrolase</keyword>
<dbReference type="CDD" id="cd18802">
    <property type="entry name" value="SF2_C_dicer"/>
    <property type="match status" value="1"/>
</dbReference>